<accession>A0AAV4VKD4</accession>
<feature type="transmembrane region" description="Helical" evidence="1">
    <location>
        <begin position="47"/>
        <end position="68"/>
    </location>
</feature>
<keyword evidence="1" id="KW-0812">Transmembrane</keyword>
<keyword evidence="1" id="KW-1133">Transmembrane helix</keyword>
<dbReference type="EMBL" id="BPLR01014733">
    <property type="protein sequence ID" value="GIY70911.1"/>
    <property type="molecule type" value="Genomic_DNA"/>
</dbReference>
<name>A0AAV4VKD4_CAEEX</name>
<evidence type="ECO:0000313" key="2">
    <source>
        <dbReference type="EMBL" id="GIY70911.1"/>
    </source>
</evidence>
<sequence>MIPRMDFPRAAGPSRNFISAVAPAGLQGRPAIRRPQIMGLESAGQSLKVYCFFAPFFFFLFLFSLSLLLPFRFLYFYSGSSVTPFLYGAPALGRPLLATR</sequence>
<evidence type="ECO:0000256" key="1">
    <source>
        <dbReference type="SAM" id="Phobius"/>
    </source>
</evidence>
<comment type="caution">
    <text evidence="2">The sequence shown here is derived from an EMBL/GenBank/DDBJ whole genome shotgun (WGS) entry which is preliminary data.</text>
</comment>
<dbReference type="AlphaFoldDB" id="A0AAV4VKD4"/>
<evidence type="ECO:0000313" key="3">
    <source>
        <dbReference type="Proteomes" id="UP001054945"/>
    </source>
</evidence>
<gene>
    <name evidence="2" type="ORF">CEXT_684001</name>
</gene>
<protein>
    <submittedName>
        <fullName evidence="2">Uncharacterized protein</fullName>
    </submittedName>
</protein>
<proteinExistence type="predicted"/>
<reference evidence="2 3" key="1">
    <citation type="submission" date="2021-06" db="EMBL/GenBank/DDBJ databases">
        <title>Caerostris extrusa draft genome.</title>
        <authorList>
            <person name="Kono N."/>
            <person name="Arakawa K."/>
        </authorList>
    </citation>
    <scope>NUCLEOTIDE SEQUENCE [LARGE SCALE GENOMIC DNA]</scope>
</reference>
<organism evidence="2 3">
    <name type="scientific">Caerostris extrusa</name>
    <name type="common">Bark spider</name>
    <name type="synonym">Caerostris bankana</name>
    <dbReference type="NCBI Taxonomy" id="172846"/>
    <lineage>
        <taxon>Eukaryota</taxon>
        <taxon>Metazoa</taxon>
        <taxon>Ecdysozoa</taxon>
        <taxon>Arthropoda</taxon>
        <taxon>Chelicerata</taxon>
        <taxon>Arachnida</taxon>
        <taxon>Araneae</taxon>
        <taxon>Araneomorphae</taxon>
        <taxon>Entelegynae</taxon>
        <taxon>Araneoidea</taxon>
        <taxon>Araneidae</taxon>
        <taxon>Caerostris</taxon>
    </lineage>
</organism>
<keyword evidence="3" id="KW-1185">Reference proteome</keyword>
<keyword evidence="1" id="KW-0472">Membrane</keyword>
<dbReference type="Proteomes" id="UP001054945">
    <property type="component" value="Unassembled WGS sequence"/>
</dbReference>